<dbReference type="InParanoid" id="D7FY15"/>
<dbReference type="Proteomes" id="UP000002630">
    <property type="component" value="Linkage Group LG06"/>
</dbReference>
<dbReference type="InterPro" id="IPR033443">
    <property type="entry name" value="PROP1-like_PPR_dom"/>
</dbReference>
<feature type="repeat" description="PPR" evidence="2">
    <location>
        <begin position="531"/>
        <end position="565"/>
    </location>
</feature>
<dbReference type="Pfam" id="PF13812">
    <property type="entry name" value="PPR_3"/>
    <property type="match status" value="2"/>
</dbReference>
<feature type="repeat" description="PPR" evidence="2">
    <location>
        <begin position="425"/>
        <end position="459"/>
    </location>
</feature>
<feature type="region of interest" description="Disordered" evidence="3">
    <location>
        <begin position="743"/>
        <end position="780"/>
    </location>
</feature>
<accession>D7FY15</accession>
<evidence type="ECO:0000259" key="4">
    <source>
        <dbReference type="Pfam" id="PF17177"/>
    </source>
</evidence>
<dbReference type="EMBL" id="FN648529">
    <property type="protein sequence ID" value="CBJ32428.1"/>
    <property type="molecule type" value="Genomic_DNA"/>
</dbReference>
<protein>
    <recommendedName>
        <fullName evidence="4">PROP1-like PPR domain-containing protein</fullName>
    </recommendedName>
</protein>
<dbReference type="eggNOG" id="KOG4197">
    <property type="taxonomic scope" value="Eukaryota"/>
</dbReference>
<dbReference type="PANTHER" id="PTHR47939">
    <property type="entry name" value="MEMBRANE-ASSOCIATED SALT-INDUCIBLE PROTEIN-LIKE"/>
    <property type="match status" value="1"/>
</dbReference>
<dbReference type="STRING" id="2880.D7FY15"/>
<organism evidence="5 6">
    <name type="scientific">Ectocarpus siliculosus</name>
    <name type="common">Brown alga</name>
    <name type="synonym">Conferva siliculosa</name>
    <dbReference type="NCBI Taxonomy" id="2880"/>
    <lineage>
        <taxon>Eukaryota</taxon>
        <taxon>Sar</taxon>
        <taxon>Stramenopiles</taxon>
        <taxon>Ochrophyta</taxon>
        <taxon>PX clade</taxon>
        <taxon>Phaeophyceae</taxon>
        <taxon>Ectocarpales</taxon>
        <taxon>Ectocarpaceae</taxon>
        <taxon>Ectocarpus</taxon>
    </lineage>
</organism>
<feature type="compositionally biased region" description="Gly residues" evidence="3">
    <location>
        <begin position="846"/>
        <end position="857"/>
    </location>
</feature>
<gene>
    <name evidence="5" type="ORF">Esi_0338_0006</name>
</gene>
<feature type="region of interest" description="Disordered" evidence="3">
    <location>
        <begin position="845"/>
        <end position="870"/>
    </location>
</feature>
<keyword evidence="1" id="KW-0677">Repeat</keyword>
<feature type="repeat" description="PPR" evidence="2">
    <location>
        <begin position="496"/>
        <end position="530"/>
    </location>
</feature>
<feature type="compositionally biased region" description="Low complexity" evidence="3">
    <location>
        <begin position="755"/>
        <end position="773"/>
    </location>
</feature>
<feature type="repeat" description="PPR" evidence="2">
    <location>
        <begin position="320"/>
        <end position="354"/>
    </location>
</feature>
<dbReference type="InterPro" id="IPR002885">
    <property type="entry name" value="PPR_rpt"/>
</dbReference>
<dbReference type="Pfam" id="PF01535">
    <property type="entry name" value="PPR"/>
    <property type="match status" value="2"/>
</dbReference>
<dbReference type="InterPro" id="IPR011990">
    <property type="entry name" value="TPR-like_helical_dom_sf"/>
</dbReference>
<feature type="repeat" description="PPR" evidence="2">
    <location>
        <begin position="285"/>
        <end position="319"/>
    </location>
</feature>
<sequence>MRRKLEAQDYLGVIEAMRASSRAPPRLSGGAAAVAKQEVGRGDGGVGWAPTEETYGLALEACGKVRKRWGFKAPLFLIQEMRDVNLEISLVHYRGAVTACALTRQLSGVLPLLDEMRDRGVAADVVKRALGLVQMMRSEGLAPTAITYNVLLRLCGLGGCWATGLELMGMMEDEGITPNPYHYNSMFMALERGERWREAAELFRKMRACGTRPNALTYAPLIGVMDRCNKQDMAGAVLKEMLRESPRDSTREYNLLLNACAKARKWEHAQLVFEDMKKKAGVKPDNVTYNTVINALGRCGRVKEATVHLHAMKEQGLSPDVVTFGTLIHACAQSAKREPALALFAELVSRGLKPNLEAYKGCIVSCHKTGHYQQGLDLFNRMLADKVRMDRVVFNTAIACCAQLKLWRRGVAMLDEMRERKVAPDQYSYNSAIYGCVKAQQSQQMTMVLARMREDGFDPDVWTYSNLIRCLADSMLWRRAVGILDDMLLEGRVQPDAHCFNAAVRACSKVGEWAEAERLVTGMRGQGLAPDKYTYNSLIYAYGNSGEWEKALSMLEEIRAAGFKVNCMAYSAAIKACDKAFQWERALELLDRMVERGGVKPNLFAYNHAMSACVRFSPPYSRRKELHGEGGGQGAVSPTSFCVPANLPVFEAGIPGDWYSNHALLEALGRGGRWEEAVKTFEDKKRQADRPPEQTCYKTMLRVCERAGFACQAVEYLKEMPAAGVPPTLSHFKQALKACERATSRGLTGGRGDRSTSASSRSSGSAASSSSLSGEGGGRHGWESGVAAAVAAVPVILELVREMTGLSPDDDCYSSAMRACQNAGMGDAGSELMDDLQAQSAVRRMVGGGGGGGGQDGNRGDDAPLNGDGL</sequence>
<feature type="domain" description="PROP1-like PPR" evidence="4">
    <location>
        <begin position="479"/>
        <end position="595"/>
    </location>
</feature>
<feature type="repeat" description="PPR" evidence="2">
    <location>
        <begin position="390"/>
        <end position="424"/>
    </location>
</feature>
<dbReference type="NCBIfam" id="TIGR00756">
    <property type="entry name" value="PPR"/>
    <property type="match status" value="8"/>
</dbReference>
<dbReference type="AlphaFoldDB" id="D7FY15"/>
<feature type="repeat" description="PPR" evidence="2">
    <location>
        <begin position="566"/>
        <end position="600"/>
    </location>
</feature>
<dbReference type="PANTHER" id="PTHR47939:SF13">
    <property type="entry name" value="OS03G0201400 PROTEIN"/>
    <property type="match status" value="1"/>
</dbReference>
<evidence type="ECO:0000256" key="2">
    <source>
        <dbReference type="PROSITE-ProRule" id="PRU00708"/>
    </source>
</evidence>
<feature type="repeat" description="PPR" evidence="2">
    <location>
        <begin position="249"/>
        <end position="284"/>
    </location>
</feature>
<dbReference type="EMBL" id="FN649731">
    <property type="protein sequence ID" value="CBJ32428.1"/>
    <property type="molecule type" value="Genomic_DNA"/>
</dbReference>
<name>D7FY15_ECTSI</name>
<evidence type="ECO:0000313" key="5">
    <source>
        <dbReference type="EMBL" id="CBJ32428.1"/>
    </source>
</evidence>
<evidence type="ECO:0000256" key="1">
    <source>
        <dbReference type="ARBA" id="ARBA00022737"/>
    </source>
</evidence>
<proteinExistence type="predicted"/>
<dbReference type="Pfam" id="PF13041">
    <property type="entry name" value="PPR_2"/>
    <property type="match status" value="2"/>
</dbReference>
<evidence type="ECO:0000256" key="3">
    <source>
        <dbReference type="SAM" id="MobiDB-lite"/>
    </source>
</evidence>
<feature type="repeat" description="PPR" evidence="2">
    <location>
        <begin position="693"/>
        <end position="727"/>
    </location>
</feature>
<feature type="repeat" description="PPR" evidence="2">
    <location>
        <begin position="179"/>
        <end position="213"/>
    </location>
</feature>
<keyword evidence="6" id="KW-1185">Reference proteome</keyword>
<feature type="repeat" description="PPR" evidence="2">
    <location>
        <begin position="657"/>
        <end position="691"/>
    </location>
</feature>
<dbReference type="OrthoDB" id="10265925at2759"/>
<evidence type="ECO:0000313" key="6">
    <source>
        <dbReference type="Proteomes" id="UP000002630"/>
    </source>
</evidence>
<dbReference type="PROSITE" id="PS51375">
    <property type="entry name" value="PPR"/>
    <property type="match status" value="12"/>
</dbReference>
<dbReference type="Gene3D" id="1.25.40.10">
    <property type="entry name" value="Tetratricopeptide repeat domain"/>
    <property type="match status" value="7"/>
</dbReference>
<feature type="repeat" description="PPR" evidence="2">
    <location>
        <begin position="144"/>
        <end position="178"/>
    </location>
</feature>
<dbReference type="Pfam" id="PF17177">
    <property type="entry name" value="PPR_long"/>
    <property type="match status" value="1"/>
</dbReference>
<dbReference type="InterPro" id="IPR050667">
    <property type="entry name" value="PPR-containing_protein"/>
</dbReference>
<reference evidence="5 6" key="1">
    <citation type="journal article" date="2010" name="Nature">
        <title>The Ectocarpus genome and the independent evolution of multicellularity in brown algae.</title>
        <authorList>
            <person name="Cock J.M."/>
            <person name="Sterck L."/>
            <person name="Rouze P."/>
            <person name="Scornet D."/>
            <person name="Allen A.E."/>
            <person name="Amoutzias G."/>
            <person name="Anthouard V."/>
            <person name="Artiguenave F."/>
            <person name="Aury J.M."/>
            <person name="Badger J.H."/>
            <person name="Beszteri B."/>
            <person name="Billiau K."/>
            <person name="Bonnet E."/>
            <person name="Bothwell J.H."/>
            <person name="Bowler C."/>
            <person name="Boyen C."/>
            <person name="Brownlee C."/>
            <person name="Carrano C.J."/>
            <person name="Charrier B."/>
            <person name="Cho G.Y."/>
            <person name="Coelho S.M."/>
            <person name="Collen J."/>
            <person name="Corre E."/>
            <person name="Da Silva C."/>
            <person name="Delage L."/>
            <person name="Delaroque N."/>
            <person name="Dittami S.M."/>
            <person name="Doulbeau S."/>
            <person name="Elias M."/>
            <person name="Farnham G."/>
            <person name="Gachon C.M."/>
            <person name="Gschloessl B."/>
            <person name="Heesch S."/>
            <person name="Jabbari K."/>
            <person name="Jubin C."/>
            <person name="Kawai H."/>
            <person name="Kimura K."/>
            <person name="Kloareg B."/>
            <person name="Kupper F.C."/>
            <person name="Lang D."/>
            <person name="Le Bail A."/>
            <person name="Leblanc C."/>
            <person name="Lerouge P."/>
            <person name="Lohr M."/>
            <person name="Lopez P.J."/>
            <person name="Martens C."/>
            <person name="Maumus F."/>
            <person name="Michel G."/>
            <person name="Miranda-Saavedra D."/>
            <person name="Morales J."/>
            <person name="Moreau H."/>
            <person name="Motomura T."/>
            <person name="Nagasato C."/>
            <person name="Napoli C.A."/>
            <person name="Nelson D.R."/>
            <person name="Nyvall-Collen P."/>
            <person name="Peters A.F."/>
            <person name="Pommier C."/>
            <person name="Potin P."/>
            <person name="Poulain J."/>
            <person name="Quesneville H."/>
            <person name="Read B."/>
            <person name="Rensing S.A."/>
            <person name="Ritter A."/>
            <person name="Rousvoal S."/>
            <person name="Samanta M."/>
            <person name="Samson G."/>
            <person name="Schroeder D.C."/>
            <person name="Segurens B."/>
            <person name="Strittmatter M."/>
            <person name="Tonon T."/>
            <person name="Tregear J.W."/>
            <person name="Valentin K."/>
            <person name="von Dassow P."/>
            <person name="Yamagishi T."/>
            <person name="Van de Peer Y."/>
            <person name="Wincker P."/>
        </authorList>
    </citation>
    <scope>NUCLEOTIDE SEQUENCE [LARGE SCALE GENOMIC DNA]</scope>
    <source>
        <strain evidence="6">Ec32 / CCAP1310/4</strain>
    </source>
</reference>